<organism evidence="2 3">
    <name type="scientific">Nothophoma quercina</name>
    <dbReference type="NCBI Taxonomy" id="749835"/>
    <lineage>
        <taxon>Eukaryota</taxon>
        <taxon>Fungi</taxon>
        <taxon>Dikarya</taxon>
        <taxon>Ascomycota</taxon>
        <taxon>Pezizomycotina</taxon>
        <taxon>Dothideomycetes</taxon>
        <taxon>Pleosporomycetidae</taxon>
        <taxon>Pleosporales</taxon>
        <taxon>Pleosporineae</taxon>
        <taxon>Didymellaceae</taxon>
        <taxon>Nothophoma</taxon>
    </lineage>
</organism>
<gene>
    <name evidence="2" type="ORF">SLS59_010091</name>
</gene>
<feature type="region of interest" description="Disordered" evidence="1">
    <location>
        <begin position="342"/>
        <end position="361"/>
    </location>
</feature>
<evidence type="ECO:0000256" key="1">
    <source>
        <dbReference type="SAM" id="MobiDB-lite"/>
    </source>
</evidence>
<feature type="region of interest" description="Disordered" evidence="1">
    <location>
        <begin position="396"/>
        <end position="421"/>
    </location>
</feature>
<comment type="caution">
    <text evidence="2">The sequence shown here is derived from an EMBL/GenBank/DDBJ whole genome shotgun (WGS) entry which is preliminary data.</text>
</comment>
<protein>
    <recommendedName>
        <fullName evidence="4">BTB domain-containing protein</fullName>
    </recommendedName>
</protein>
<feature type="region of interest" description="Disordered" evidence="1">
    <location>
        <begin position="434"/>
        <end position="458"/>
    </location>
</feature>
<feature type="compositionally biased region" description="Polar residues" evidence="1">
    <location>
        <begin position="300"/>
        <end position="311"/>
    </location>
</feature>
<evidence type="ECO:0008006" key="4">
    <source>
        <dbReference type="Google" id="ProtNLM"/>
    </source>
</evidence>
<dbReference type="PANTHER" id="PTHR37538:SF4">
    <property type="entry name" value="PITSLRE SERINE_THREONINE-PROTEIN KINASE CDC2L1"/>
    <property type="match status" value="1"/>
</dbReference>
<sequence>MSFSDNSTVAVSHDIDGFFKPTDESRYAYDEISDDALHTSPYVASKIYSLDVGSPASRFLVHSEILEKSSIPPSTVTFSANISQPISLPELDAATAHTLVHYLYSSNYHVPNSSTVDSNAQYKRYKHATCVYCAAVRYSVPGLESIAKQVMIYKGFGLSIFEILTVARDHGFPLLPESDTQYSEYLEESITQAMNEDPEPFRKPDFITNFGGNSRLLQVIWKTVMSNYAVPPAPSDLNAVTDIGAKTPLAESLTVEDDTAAQDSSLYQLPSPTESVADSGRAVPPQREGLEVPDDLDLSAPTTQHAKSSIEASLDKPAQTVHTDVAMSDDFGLPAIEPTTELSEVSTPVTLPPTSMKKPGHVRADSVVEADLVPPKSTSHNETRITLAEFLRRGPDITGASSTSPDPVATAAVTSDNSVDHKGSITVGQLMQQLGGEHNDASKKNKKKSKKKHSSITF</sequence>
<feature type="compositionally biased region" description="Basic residues" evidence="1">
    <location>
        <begin position="444"/>
        <end position="458"/>
    </location>
</feature>
<reference evidence="2 3" key="1">
    <citation type="submission" date="2024-02" db="EMBL/GenBank/DDBJ databases">
        <title>De novo assembly and annotation of 12 fungi associated with fruit tree decline syndrome in Ontario, Canada.</title>
        <authorList>
            <person name="Sulman M."/>
            <person name="Ellouze W."/>
            <person name="Ilyukhin E."/>
        </authorList>
    </citation>
    <scope>NUCLEOTIDE SEQUENCE [LARGE SCALE GENOMIC DNA]</scope>
    <source>
        <strain evidence="2 3">M97-236</strain>
    </source>
</reference>
<dbReference type="EMBL" id="JAKIXB020000058">
    <property type="protein sequence ID" value="KAL1591632.1"/>
    <property type="molecule type" value="Genomic_DNA"/>
</dbReference>
<dbReference type="Gene3D" id="3.30.710.10">
    <property type="entry name" value="Potassium Channel Kv1.1, Chain A"/>
    <property type="match status" value="1"/>
</dbReference>
<dbReference type="PANTHER" id="PTHR37538">
    <property type="entry name" value="BTB DOMAIN-CONTAINING PROTEIN"/>
    <property type="match status" value="1"/>
</dbReference>
<dbReference type="Proteomes" id="UP001521222">
    <property type="component" value="Unassembled WGS sequence"/>
</dbReference>
<keyword evidence="3" id="KW-1185">Reference proteome</keyword>
<evidence type="ECO:0000313" key="3">
    <source>
        <dbReference type="Proteomes" id="UP001521222"/>
    </source>
</evidence>
<dbReference type="InterPro" id="IPR011333">
    <property type="entry name" value="SKP1/BTB/POZ_sf"/>
</dbReference>
<evidence type="ECO:0000313" key="2">
    <source>
        <dbReference type="EMBL" id="KAL1591632.1"/>
    </source>
</evidence>
<feature type="region of interest" description="Disordered" evidence="1">
    <location>
        <begin position="269"/>
        <end position="317"/>
    </location>
</feature>
<name>A0ABR3QHK1_9PLEO</name>
<proteinExistence type="predicted"/>
<feature type="compositionally biased region" description="Polar residues" evidence="1">
    <location>
        <begin position="342"/>
        <end position="353"/>
    </location>
</feature>
<accession>A0ABR3QHK1</accession>